<evidence type="ECO:0000256" key="2">
    <source>
        <dbReference type="SAM" id="SignalP"/>
    </source>
</evidence>
<feature type="transmembrane region" description="Helical" evidence="1">
    <location>
        <begin position="225"/>
        <end position="243"/>
    </location>
</feature>
<keyword evidence="1" id="KW-0812">Transmembrane</keyword>
<feature type="transmembrane region" description="Helical" evidence="1">
    <location>
        <begin position="263"/>
        <end position="283"/>
    </location>
</feature>
<name>A0ABS1CHG9_9GAMM</name>
<feature type="signal peptide" evidence="2">
    <location>
        <begin position="1"/>
        <end position="24"/>
    </location>
</feature>
<feature type="transmembrane region" description="Helical" evidence="1">
    <location>
        <begin position="79"/>
        <end position="100"/>
    </location>
</feature>
<dbReference type="Pfam" id="PF02517">
    <property type="entry name" value="Rce1-like"/>
    <property type="match status" value="1"/>
</dbReference>
<proteinExistence type="predicted"/>
<feature type="transmembrane region" description="Helical" evidence="1">
    <location>
        <begin position="150"/>
        <end position="169"/>
    </location>
</feature>
<reference evidence="4 5" key="1">
    <citation type="journal article" date="2020" name="Microorganisms">
        <title>Osmotic Adaptation and Compatible Solute Biosynthesis of Phototrophic Bacteria as Revealed from Genome Analyses.</title>
        <authorList>
            <person name="Imhoff J.F."/>
            <person name="Rahn T."/>
            <person name="Kunzel S."/>
            <person name="Keller A."/>
            <person name="Neulinger S.C."/>
        </authorList>
    </citation>
    <scope>NUCLEOTIDE SEQUENCE [LARGE SCALE GENOMIC DNA]</scope>
    <source>
        <strain evidence="4 5">DSM 6210</strain>
    </source>
</reference>
<dbReference type="EMBL" id="NRRV01000024">
    <property type="protein sequence ID" value="MBK1631357.1"/>
    <property type="molecule type" value="Genomic_DNA"/>
</dbReference>
<keyword evidence="4" id="KW-0482">Metalloprotease</keyword>
<keyword evidence="4" id="KW-0645">Protease</keyword>
<keyword evidence="1" id="KW-1133">Transmembrane helix</keyword>
<evidence type="ECO:0000259" key="3">
    <source>
        <dbReference type="Pfam" id="PF02517"/>
    </source>
</evidence>
<dbReference type="PANTHER" id="PTHR39430">
    <property type="entry name" value="MEMBRANE-ASSOCIATED PROTEASE-RELATED"/>
    <property type="match status" value="1"/>
</dbReference>
<dbReference type="PANTHER" id="PTHR39430:SF1">
    <property type="entry name" value="PROTEASE"/>
    <property type="match status" value="1"/>
</dbReference>
<keyword evidence="4" id="KW-0378">Hydrolase</keyword>
<evidence type="ECO:0000256" key="1">
    <source>
        <dbReference type="SAM" id="Phobius"/>
    </source>
</evidence>
<keyword evidence="1" id="KW-0472">Membrane</keyword>
<keyword evidence="5" id="KW-1185">Reference proteome</keyword>
<dbReference type="RefSeq" id="WP_200237446.1">
    <property type="nucleotide sequence ID" value="NZ_NRRV01000024.1"/>
</dbReference>
<feature type="transmembrane region" description="Helical" evidence="1">
    <location>
        <begin position="199"/>
        <end position="218"/>
    </location>
</feature>
<dbReference type="InterPro" id="IPR003675">
    <property type="entry name" value="Rce1/LyrA-like_dom"/>
</dbReference>
<sequence length="295" mass="32247">MRTTAVFFAYLFCCLLLAAATAPALMETGLIDEPPRRVMGRLAQLYILLGLWPFLKLLRLDSKAALGFGLPRRRFLLDVALGWVLGVAILAALVWALLALQVRVPDRPDDGLVWYVLEKAVAALVGGLLIGLLEELFFRGALYGAIRRRSGIRAAVVWSAVLYALLHFMKPHDLPAGVPFDWAGSWAMFAGVFTGLADWRHLDSMLALFLVGVFLALVRERSGHIAWGIGLHAGWVFVIQVSRRLSDGNETAAFAYLTGDYDGVIGLLAAAWIGALALAYWGVSGLWQRKAVSLS</sequence>
<keyword evidence="2" id="KW-0732">Signal</keyword>
<feature type="transmembrane region" description="Helical" evidence="1">
    <location>
        <begin position="42"/>
        <end position="58"/>
    </location>
</feature>
<comment type="caution">
    <text evidence="4">The sequence shown here is derived from an EMBL/GenBank/DDBJ whole genome shotgun (WGS) entry which is preliminary data.</text>
</comment>
<feature type="domain" description="CAAX prenyl protease 2/Lysostaphin resistance protein A-like" evidence="3">
    <location>
        <begin position="120"/>
        <end position="237"/>
    </location>
</feature>
<dbReference type="GO" id="GO:0008237">
    <property type="term" value="F:metallopeptidase activity"/>
    <property type="evidence" value="ECO:0007669"/>
    <property type="project" value="UniProtKB-KW"/>
</dbReference>
<gene>
    <name evidence="4" type="ORF">CKO31_11520</name>
</gene>
<evidence type="ECO:0000313" key="5">
    <source>
        <dbReference type="Proteomes" id="UP000748752"/>
    </source>
</evidence>
<feature type="transmembrane region" description="Helical" evidence="1">
    <location>
        <begin position="120"/>
        <end position="138"/>
    </location>
</feature>
<accession>A0ABS1CHG9</accession>
<organism evidence="4 5">
    <name type="scientific">Thiohalocapsa halophila</name>
    <dbReference type="NCBI Taxonomy" id="69359"/>
    <lineage>
        <taxon>Bacteria</taxon>
        <taxon>Pseudomonadati</taxon>
        <taxon>Pseudomonadota</taxon>
        <taxon>Gammaproteobacteria</taxon>
        <taxon>Chromatiales</taxon>
        <taxon>Chromatiaceae</taxon>
        <taxon>Thiohalocapsa</taxon>
    </lineage>
</organism>
<protein>
    <submittedName>
        <fullName evidence="4">CPBP family intramembrane metalloprotease domain-containing protein</fullName>
    </submittedName>
</protein>
<evidence type="ECO:0000313" key="4">
    <source>
        <dbReference type="EMBL" id="MBK1631357.1"/>
    </source>
</evidence>
<dbReference type="Proteomes" id="UP000748752">
    <property type="component" value="Unassembled WGS sequence"/>
</dbReference>
<feature type="chain" id="PRO_5046620363" evidence="2">
    <location>
        <begin position="25"/>
        <end position="295"/>
    </location>
</feature>